<comment type="caution">
    <text evidence="2">The sequence shown here is derived from an EMBL/GenBank/DDBJ whole genome shotgun (WGS) entry which is preliminary data.</text>
</comment>
<gene>
    <name evidence="2" type="ORF">Hypma_006057</name>
</gene>
<reference evidence="2" key="1">
    <citation type="submission" date="2018-04" db="EMBL/GenBank/DDBJ databases">
        <title>Whole genome sequencing of Hypsizygus marmoreus.</title>
        <authorList>
            <person name="Choi I.-G."/>
            <person name="Min B."/>
            <person name="Kim J.-G."/>
            <person name="Kim S."/>
            <person name="Oh Y.-L."/>
            <person name="Kong W.-S."/>
            <person name="Park H."/>
            <person name="Jeong J."/>
            <person name="Song E.-S."/>
        </authorList>
    </citation>
    <scope>NUCLEOTIDE SEQUENCE [LARGE SCALE GENOMIC DNA]</scope>
    <source>
        <strain evidence="2">51987-8</strain>
    </source>
</reference>
<proteinExistence type="predicted"/>
<evidence type="ECO:0000259" key="1">
    <source>
        <dbReference type="Pfam" id="PF03732"/>
    </source>
</evidence>
<dbReference type="InterPro" id="IPR005162">
    <property type="entry name" value="Retrotrans_gag_dom"/>
</dbReference>
<evidence type="ECO:0000313" key="2">
    <source>
        <dbReference type="EMBL" id="RDB26437.1"/>
    </source>
</evidence>
<keyword evidence="3" id="KW-1185">Reference proteome</keyword>
<dbReference type="Proteomes" id="UP000076154">
    <property type="component" value="Unassembled WGS sequence"/>
</dbReference>
<accession>A0A369K0Z3</accession>
<organism evidence="2 3">
    <name type="scientific">Hypsizygus marmoreus</name>
    <name type="common">White beech mushroom</name>
    <name type="synonym">Agaricus marmoreus</name>
    <dbReference type="NCBI Taxonomy" id="39966"/>
    <lineage>
        <taxon>Eukaryota</taxon>
        <taxon>Fungi</taxon>
        <taxon>Dikarya</taxon>
        <taxon>Basidiomycota</taxon>
        <taxon>Agaricomycotina</taxon>
        <taxon>Agaricomycetes</taxon>
        <taxon>Agaricomycetidae</taxon>
        <taxon>Agaricales</taxon>
        <taxon>Tricholomatineae</taxon>
        <taxon>Lyophyllaceae</taxon>
        <taxon>Hypsizygus</taxon>
    </lineage>
</organism>
<sequence>MCHYCMQNAHSLYTVDDIEKGLKTWYSWKEFEAELKDHFESESKKDTAQLAVGALKQENLTAEEYFDTFESFSRDTHFNDEALTPLPDTYKEWKTAALHKDRQWRKLQYNLGYIGGLARVGKGAVTEAHGISARIVERHSEGEVLDGCMAAAVEEHMEEAAVEVYMQEAVVEACMEQAAVEEWNEISQWRTWNAQRGVKGVPSPSDKCNDTFPLPIHEAVLSPVTPNAKKKVTVKIEEVEDDDEKRMREKEKAHGPGILEDVMKELHVPSKNQDQEEPLASNNRNGAAERFLKKIRETRKGAIQLLKDGHREADSKKLQFSFSNHFLQHPRRQLFEP</sequence>
<dbReference type="Pfam" id="PF03732">
    <property type="entry name" value="Retrotrans_gag"/>
    <property type="match status" value="1"/>
</dbReference>
<evidence type="ECO:0000313" key="3">
    <source>
        <dbReference type="Proteomes" id="UP000076154"/>
    </source>
</evidence>
<name>A0A369K0Z3_HYPMA</name>
<dbReference type="InParanoid" id="A0A369K0Z3"/>
<dbReference type="EMBL" id="LUEZ02000036">
    <property type="protein sequence ID" value="RDB26437.1"/>
    <property type="molecule type" value="Genomic_DNA"/>
</dbReference>
<feature type="domain" description="Retrotransposon gag" evidence="1">
    <location>
        <begin position="26"/>
        <end position="83"/>
    </location>
</feature>
<dbReference type="AlphaFoldDB" id="A0A369K0Z3"/>
<protein>
    <recommendedName>
        <fullName evidence="1">Retrotransposon gag domain-containing protein</fullName>
    </recommendedName>
</protein>